<proteinExistence type="predicted"/>
<comment type="caution">
    <text evidence="1">The sequence shown here is derived from an EMBL/GenBank/DDBJ whole genome shotgun (WGS) entry which is preliminary data.</text>
</comment>
<reference evidence="1 2" key="1">
    <citation type="journal article" date="2014" name="Int. J. Syst. Evol. Microbiol.">
        <title>Complete genome sequence of Corynebacterium casei LMG S-19264T (=DSM 44701T), isolated from a smear-ripened cheese.</title>
        <authorList>
            <consortium name="US DOE Joint Genome Institute (JGI-PGF)"/>
            <person name="Walter F."/>
            <person name="Albersmeier A."/>
            <person name="Kalinowski J."/>
            <person name="Ruckert C."/>
        </authorList>
    </citation>
    <scope>NUCLEOTIDE SEQUENCE [LARGE SCALE GENOMIC DNA]</scope>
    <source>
        <strain evidence="1 2">KCTC 12285</strain>
    </source>
</reference>
<gene>
    <name evidence="1" type="ORF">GCM10007384_11300</name>
</gene>
<organism evidence="1 2">
    <name type="scientific">Aquimarina muelleri</name>
    <dbReference type="NCBI Taxonomy" id="279356"/>
    <lineage>
        <taxon>Bacteria</taxon>
        <taxon>Pseudomonadati</taxon>
        <taxon>Bacteroidota</taxon>
        <taxon>Flavobacteriia</taxon>
        <taxon>Flavobacteriales</taxon>
        <taxon>Flavobacteriaceae</taxon>
        <taxon>Aquimarina</taxon>
    </lineage>
</organism>
<evidence type="ECO:0000313" key="2">
    <source>
        <dbReference type="Proteomes" id="UP000601108"/>
    </source>
</evidence>
<sequence>MVSFFLQTGTPKNGGLFCTFDIVTNLITLFMYLFNVYVSIRKDSGPEWYQKIFKVEYLDLDFDISTEDLMEWAKEDVRSQLRAAMKDSLNEENWVIENVELNKV</sequence>
<accession>A0A918JTR1</accession>
<protein>
    <submittedName>
        <fullName evidence="1">Uncharacterized protein</fullName>
    </submittedName>
</protein>
<name>A0A918JTR1_9FLAO</name>
<dbReference type="AlphaFoldDB" id="A0A918JTR1"/>
<dbReference type="EMBL" id="BMWS01000005">
    <property type="protein sequence ID" value="GGX11228.1"/>
    <property type="molecule type" value="Genomic_DNA"/>
</dbReference>
<evidence type="ECO:0000313" key="1">
    <source>
        <dbReference type="EMBL" id="GGX11228.1"/>
    </source>
</evidence>
<keyword evidence="2" id="KW-1185">Reference proteome</keyword>
<dbReference type="Proteomes" id="UP000601108">
    <property type="component" value="Unassembled WGS sequence"/>
</dbReference>